<dbReference type="InterPro" id="IPR000905">
    <property type="entry name" value="Gcp-like_dom"/>
</dbReference>
<evidence type="ECO:0000259" key="8">
    <source>
        <dbReference type="Pfam" id="PF00814"/>
    </source>
</evidence>
<dbReference type="InterPro" id="IPR043129">
    <property type="entry name" value="ATPase_NBD"/>
</dbReference>
<dbReference type="GO" id="GO:0005759">
    <property type="term" value="C:mitochondrial matrix"/>
    <property type="evidence" value="ECO:0007669"/>
    <property type="project" value="EnsemblFungi"/>
</dbReference>
<comment type="similarity">
    <text evidence="7">Belongs to the KAE1 / TsaD family.</text>
</comment>
<dbReference type="PANTHER" id="PTHR11735:SF6">
    <property type="entry name" value="TRNA N6-ADENOSINE THREONYLCARBAMOYLTRANSFERASE, MITOCHONDRIAL"/>
    <property type="match status" value="1"/>
</dbReference>
<dbReference type="RefSeq" id="XP_018226042.1">
    <property type="nucleotide sequence ID" value="XM_018372181.1"/>
</dbReference>
<comment type="function">
    <text evidence="7">Required for the formation of a threonylcarbamoyl group on adenosine at position 37 (t(6)A37) in mitochondrial tRNAs that read codons beginning with adenine. Probably involved in the transfer of the threonylcarbamoyl moiety of threonylcarbamoyl-AMP (TC-AMP) to the N6 group of A37. Involved in mitochondrial genome maintenance.</text>
</comment>
<dbReference type="GO" id="GO:0072670">
    <property type="term" value="P:mitochondrial tRNA threonylcarbamoyladenosine modification"/>
    <property type="evidence" value="ECO:0007669"/>
    <property type="project" value="EnsemblFungi"/>
</dbReference>
<proteinExistence type="inferred from homology"/>
<protein>
    <recommendedName>
        <fullName evidence="1">N(6)-L-threonylcarbamoyladenine synthase</fullName>
        <ecNumber evidence="1">2.3.1.234</ecNumber>
    </recommendedName>
</protein>
<dbReference type="VEuPathDB" id="FungiDB:T552_04130"/>
<evidence type="ECO:0000313" key="9">
    <source>
        <dbReference type="EMBL" id="KTW28499.1"/>
    </source>
</evidence>
<dbReference type="SUPFAM" id="SSF53067">
    <property type="entry name" value="Actin-like ATPase domain"/>
    <property type="match status" value="2"/>
</dbReference>
<dbReference type="GeneID" id="28938384"/>
<dbReference type="NCBIfam" id="TIGR00329">
    <property type="entry name" value="gcp_kae1"/>
    <property type="match status" value="1"/>
</dbReference>
<keyword evidence="10" id="KW-1185">Reference proteome</keyword>
<evidence type="ECO:0000256" key="5">
    <source>
        <dbReference type="ARBA" id="ARBA00023315"/>
    </source>
</evidence>
<dbReference type="PRINTS" id="PR00789">
    <property type="entry name" value="OSIALOPTASE"/>
</dbReference>
<keyword evidence="5 7" id="KW-0012">Acyltransferase</keyword>
<evidence type="ECO:0000256" key="3">
    <source>
        <dbReference type="ARBA" id="ARBA00022694"/>
    </source>
</evidence>
<evidence type="ECO:0000256" key="2">
    <source>
        <dbReference type="ARBA" id="ARBA00022679"/>
    </source>
</evidence>
<evidence type="ECO:0000256" key="4">
    <source>
        <dbReference type="ARBA" id="ARBA00022723"/>
    </source>
</evidence>
<keyword evidence="2 7" id="KW-0808">Transferase</keyword>
<dbReference type="EC" id="2.3.1.234" evidence="1"/>
<dbReference type="InterPro" id="IPR022450">
    <property type="entry name" value="TsaD"/>
</dbReference>
<dbReference type="GO" id="GO:0000049">
    <property type="term" value="F:tRNA binding"/>
    <property type="evidence" value="ECO:0007669"/>
    <property type="project" value="EnsemblFungi"/>
</dbReference>
<comment type="subunit">
    <text evidence="7">Homodimer.</text>
</comment>
<dbReference type="AlphaFoldDB" id="A0A0W4ZJF9"/>
<dbReference type="Proteomes" id="UP000054454">
    <property type="component" value="Unassembled WGS sequence"/>
</dbReference>
<sequence length="392" mass="44059">MIFGCRNYWGYFFPRKILSFYRELRILAIETSCDDTSVCLLENCIDKGFSEVLYHKTERSLSENEKFGGIHPEVSIVYHQKKLSYILKEVFDEYICGRRNIDLIAVTQGPGMIGSLSVGLNTAKGLSVALDVPLIGIHHMQAHSLTPRLISSGKYPEFPYLSLLLSGGHTLLVRSRSVIEHDILASTLDISVGDMIDKCARLLKVDWNGMMPGQALENWSKSGDPSMDTDTVWNLPEPLMKNPENRSKLAFSFSGLGSSVDRIVKRSSFNEFQLKSLARSLQISAFNHISRCLLLGLEKIDGYVTGIVISGGVARNSFLKTILHTKLNNSPYKHIPLFFPPTELCSDNSAMIAWTAYEMYSLGYISDLSILPIRKWPIDQLLELGKYIVYDN</sequence>
<accession>A0A0W4ZJF9</accession>
<dbReference type="EMBL" id="LFVZ01000007">
    <property type="protein sequence ID" value="KTW28499.1"/>
    <property type="molecule type" value="Genomic_DNA"/>
</dbReference>
<gene>
    <name evidence="9" type="ORF">T552_04130</name>
</gene>
<evidence type="ECO:0000256" key="6">
    <source>
        <dbReference type="ARBA" id="ARBA00048117"/>
    </source>
</evidence>
<dbReference type="Pfam" id="PF00814">
    <property type="entry name" value="TsaD"/>
    <property type="match status" value="1"/>
</dbReference>
<evidence type="ECO:0000256" key="1">
    <source>
        <dbReference type="ARBA" id="ARBA00012156"/>
    </source>
</evidence>
<keyword evidence="7" id="KW-0496">Mitochondrion</keyword>
<organism evidence="9 10">
    <name type="scientific">Pneumocystis carinii (strain B80)</name>
    <name type="common">Rat pneumocystis pneumonia agent</name>
    <name type="synonym">Pneumocystis carinii f. sp. carinii</name>
    <dbReference type="NCBI Taxonomy" id="1408658"/>
    <lineage>
        <taxon>Eukaryota</taxon>
        <taxon>Fungi</taxon>
        <taxon>Dikarya</taxon>
        <taxon>Ascomycota</taxon>
        <taxon>Taphrinomycotina</taxon>
        <taxon>Pneumocystomycetes</taxon>
        <taxon>Pneumocystaceae</taxon>
        <taxon>Pneumocystis</taxon>
    </lineage>
</organism>
<evidence type="ECO:0000313" key="10">
    <source>
        <dbReference type="Proteomes" id="UP000054454"/>
    </source>
</evidence>
<comment type="cofactor">
    <cofactor evidence="7">
        <name>a divalent metal cation</name>
        <dbReference type="ChEBI" id="CHEBI:60240"/>
    </cofactor>
    <text evidence="7">Binds 1 divalent metal cation per subunit.</text>
</comment>
<evidence type="ECO:0000256" key="7">
    <source>
        <dbReference type="HAMAP-Rule" id="MF_03179"/>
    </source>
</evidence>
<dbReference type="GO" id="GO:0046872">
    <property type="term" value="F:metal ion binding"/>
    <property type="evidence" value="ECO:0007669"/>
    <property type="project" value="UniProtKB-KW"/>
</dbReference>
<dbReference type="OrthoDB" id="10259622at2759"/>
<dbReference type="HAMAP" id="MF_01445">
    <property type="entry name" value="TsaD"/>
    <property type="match status" value="1"/>
</dbReference>
<dbReference type="GO" id="GO:0008252">
    <property type="term" value="F:nucleotidase activity"/>
    <property type="evidence" value="ECO:0007669"/>
    <property type="project" value="EnsemblFungi"/>
</dbReference>
<dbReference type="GO" id="GO:0061711">
    <property type="term" value="F:tRNA N(6)-L-threonylcarbamoyladenine synthase activity"/>
    <property type="evidence" value="ECO:0007669"/>
    <property type="project" value="UniProtKB-EC"/>
</dbReference>
<comment type="caution">
    <text evidence="9">The sequence shown here is derived from an EMBL/GenBank/DDBJ whole genome shotgun (WGS) entry which is preliminary data.</text>
</comment>
<name>A0A0W4ZJF9_PNEC8</name>
<keyword evidence="3 7" id="KW-0819">tRNA processing</keyword>
<comment type="subcellular location">
    <subcellularLocation>
        <location evidence="7">Mitochondrion</location>
    </subcellularLocation>
</comment>
<feature type="domain" description="Gcp-like" evidence="8">
    <location>
        <begin position="52"/>
        <end position="354"/>
    </location>
</feature>
<dbReference type="PANTHER" id="PTHR11735">
    <property type="entry name" value="TRNA N6-ADENOSINE THREONYLCARBAMOYLTRANSFERASE"/>
    <property type="match status" value="1"/>
</dbReference>
<dbReference type="Gene3D" id="3.30.420.40">
    <property type="match status" value="2"/>
</dbReference>
<dbReference type="InterPro" id="IPR017861">
    <property type="entry name" value="KAE1/TsaD"/>
</dbReference>
<reference evidence="10" key="1">
    <citation type="journal article" date="2016" name="Nat. Commun.">
        <title>Genome analysis of three Pneumocystis species reveals adaptation mechanisms to life exclusively in mammalian hosts.</title>
        <authorList>
            <person name="Ma L."/>
            <person name="Chen Z."/>
            <person name="Huang D.W."/>
            <person name="Kutty G."/>
            <person name="Ishihara M."/>
            <person name="Wang H."/>
            <person name="Abouelleil A."/>
            <person name="Bishop L."/>
            <person name="Davey E."/>
            <person name="Deng R."/>
            <person name="Deng X."/>
            <person name="Fan L."/>
            <person name="Fantoni G."/>
            <person name="Fitzgerald M."/>
            <person name="Gogineni E."/>
            <person name="Goldberg J.M."/>
            <person name="Handley G."/>
            <person name="Hu X."/>
            <person name="Huber C."/>
            <person name="Jiao X."/>
            <person name="Jones K."/>
            <person name="Levin J.Z."/>
            <person name="Liu Y."/>
            <person name="Macdonald P."/>
            <person name="Melnikov A."/>
            <person name="Raley C."/>
            <person name="Sassi M."/>
            <person name="Sherman B.T."/>
            <person name="Song X."/>
            <person name="Sykes S."/>
            <person name="Tran B."/>
            <person name="Walsh L."/>
            <person name="Xia Y."/>
            <person name="Yang J."/>
            <person name="Young S."/>
            <person name="Zeng Q."/>
            <person name="Zheng X."/>
            <person name="Stephens R."/>
            <person name="Nusbaum C."/>
            <person name="Birren B.W."/>
            <person name="Azadi P."/>
            <person name="Lempicki R.A."/>
            <person name="Cuomo C.A."/>
            <person name="Kovacs J.A."/>
        </authorList>
    </citation>
    <scope>NUCLEOTIDE SEQUENCE [LARGE SCALE GENOMIC DNA]</scope>
    <source>
        <strain evidence="10">B80</strain>
    </source>
</reference>
<comment type="catalytic activity">
    <reaction evidence="6 7">
        <text>L-threonylcarbamoyladenylate + adenosine(37) in tRNA = N(6)-L-threonylcarbamoyladenosine(37) in tRNA + AMP + H(+)</text>
        <dbReference type="Rhea" id="RHEA:37059"/>
        <dbReference type="Rhea" id="RHEA-COMP:10162"/>
        <dbReference type="Rhea" id="RHEA-COMP:10163"/>
        <dbReference type="ChEBI" id="CHEBI:15378"/>
        <dbReference type="ChEBI" id="CHEBI:73682"/>
        <dbReference type="ChEBI" id="CHEBI:74411"/>
        <dbReference type="ChEBI" id="CHEBI:74418"/>
        <dbReference type="ChEBI" id="CHEBI:456215"/>
        <dbReference type="EC" id="2.3.1.234"/>
    </reaction>
</comment>
<keyword evidence="4 7" id="KW-0479">Metal-binding</keyword>